<feature type="DNA-binding region" description="H-T-H motif" evidence="2">
    <location>
        <begin position="24"/>
        <end position="43"/>
    </location>
</feature>
<evidence type="ECO:0000259" key="3">
    <source>
        <dbReference type="PROSITE" id="PS50977"/>
    </source>
</evidence>
<dbReference type="PRINTS" id="PR00455">
    <property type="entry name" value="HTHTETR"/>
</dbReference>
<reference evidence="5" key="1">
    <citation type="submission" date="2022-12" db="EMBL/GenBank/DDBJ databases">
        <title>Reclassification of two methanogenic archaea species isolated from the Kolyma lowland permafrost.</title>
        <authorList>
            <person name="Trubitsyn V.E."/>
            <person name="Rivkina E.M."/>
            <person name="Shcherbakova V.A."/>
        </authorList>
    </citation>
    <scope>NUCLEOTIDE SEQUENCE</scope>
    <source>
        <strain evidence="4">M2</strain>
        <strain evidence="5">MK4</strain>
    </source>
</reference>
<keyword evidence="6" id="KW-1185">Reference proteome</keyword>
<dbReference type="InterPro" id="IPR009057">
    <property type="entry name" value="Homeodomain-like_sf"/>
</dbReference>
<evidence type="ECO:0000313" key="5">
    <source>
        <dbReference type="EMBL" id="MCZ3373042.1"/>
    </source>
</evidence>
<dbReference type="Pfam" id="PF00440">
    <property type="entry name" value="TetR_N"/>
    <property type="match status" value="1"/>
</dbReference>
<feature type="domain" description="HTH tetR-type" evidence="3">
    <location>
        <begin position="1"/>
        <end position="61"/>
    </location>
</feature>
<protein>
    <submittedName>
        <fullName evidence="5">TetR/AcrR family transcriptional regulator</fullName>
    </submittedName>
</protein>
<evidence type="ECO:0000256" key="2">
    <source>
        <dbReference type="PROSITE-ProRule" id="PRU00335"/>
    </source>
</evidence>
<dbReference type="Proteomes" id="UP001074446">
    <property type="component" value="Unassembled WGS sequence"/>
</dbReference>
<dbReference type="PROSITE" id="PS01081">
    <property type="entry name" value="HTH_TETR_1"/>
    <property type="match status" value="1"/>
</dbReference>
<dbReference type="PANTHER" id="PTHR43479">
    <property type="entry name" value="ACREF/ENVCD OPERON REPRESSOR-RELATED"/>
    <property type="match status" value="1"/>
</dbReference>
<dbReference type="InterPro" id="IPR001647">
    <property type="entry name" value="HTH_TetR"/>
</dbReference>
<dbReference type="AlphaFoldDB" id="A0A9E5A1S0"/>
<dbReference type="GO" id="GO:0003677">
    <property type="term" value="F:DNA binding"/>
    <property type="evidence" value="ECO:0007669"/>
    <property type="project" value="UniProtKB-UniRule"/>
</dbReference>
<evidence type="ECO:0000256" key="1">
    <source>
        <dbReference type="ARBA" id="ARBA00023125"/>
    </source>
</evidence>
<organism evidence="5">
    <name type="scientific">Methanobacterium veterum</name>
    <dbReference type="NCBI Taxonomy" id="408577"/>
    <lineage>
        <taxon>Archaea</taxon>
        <taxon>Methanobacteriati</taxon>
        <taxon>Methanobacteriota</taxon>
        <taxon>Methanomada group</taxon>
        <taxon>Methanobacteria</taxon>
        <taxon>Methanobacteriales</taxon>
        <taxon>Methanobacteriaceae</taxon>
        <taxon>Methanobacterium</taxon>
    </lineage>
</organism>
<dbReference type="SUPFAM" id="SSF48498">
    <property type="entry name" value="Tetracyclin repressor-like, C-terminal domain"/>
    <property type="match status" value="1"/>
</dbReference>
<dbReference type="RefSeq" id="WP_048081447.1">
    <property type="nucleotide sequence ID" value="NZ_JAPVER010000020.1"/>
</dbReference>
<dbReference type="InterPro" id="IPR023772">
    <property type="entry name" value="DNA-bd_HTH_TetR-type_CS"/>
</dbReference>
<evidence type="ECO:0000313" key="6">
    <source>
        <dbReference type="Proteomes" id="UP001068021"/>
    </source>
</evidence>
<dbReference type="PROSITE" id="PS50977">
    <property type="entry name" value="HTH_TETR_2"/>
    <property type="match status" value="1"/>
</dbReference>
<name>A0A9E5A1S0_9EURY</name>
<gene>
    <name evidence="5" type="ORF">O3H35_10405</name>
    <name evidence="4" type="ORF">O3H54_05305</name>
</gene>
<accession>A0A9E5A1S0</accession>
<dbReference type="InterPro" id="IPR036271">
    <property type="entry name" value="Tet_transcr_reg_TetR-rel_C_sf"/>
</dbReference>
<comment type="caution">
    <text evidence="5">The sequence shown here is derived from an EMBL/GenBank/DDBJ whole genome shotgun (WGS) entry which is preliminary data.</text>
</comment>
<sequence length="203" mass="23622">MDTKVRIMETAFKLFLEKGFADVSLNEIIRESDITTGGFYYHFNSKDTLLVEVINKYIFNYFSSIIGQMRKFKGTPKEKLKAVILLIVGDDSTINETTQLCGSAEKIDYRTLHLLLFEGVQKYDIISKHYTEFYYDLHEFIKEVIDDGIAQGLIRENIDSTELSLNIQTIMVGTVLMWIGMPEMPLEKRMESNIDQMWNFIKK</sequence>
<keyword evidence="1 2" id="KW-0238">DNA-binding</keyword>
<dbReference type="SUPFAM" id="SSF46689">
    <property type="entry name" value="Homeodomain-like"/>
    <property type="match status" value="1"/>
</dbReference>
<dbReference type="Gene3D" id="1.10.10.60">
    <property type="entry name" value="Homeodomain-like"/>
    <property type="match status" value="1"/>
</dbReference>
<evidence type="ECO:0000313" key="4">
    <source>
        <dbReference type="EMBL" id="MCZ3365291.1"/>
    </source>
</evidence>
<dbReference type="EMBL" id="JAPVER010000020">
    <property type="protein sequence ID" value="MCZ3365291.1"/>
    <property type="molecule type" value="Genomic_DNA"/>
</dbReference>
<dbReference type="Gene3D" id="1.10.357.10">
    <property type="entry name" value="Tetracycline Repressor, domain 2"/>
    <property type="match status" value="1"/>
</dbReference>
<dbReference type="Proteomes" id="UP001068021">
    <property type="component" value="Unassembled WGS sequence"/>
</dbReference>
<dbReference type="InterPro" id="IPR050624">
    <property type="entry name" value="HTH-type_Tx_Regulator"/>
</dbReference>
<dbReference type="PANTHER" id="PTHR43479:SF11">
    <property type="entry name" value="ACREF_ENVCD OPERON REPRESSOR-RELATED"/>
    <property type="match status" value="1"/>
</dbReference>
<proteinExistence type="predicted"/>
<dbReference type="EMBL" id="JAPVES010000030">
    <property type="protein sequence ID" value="MCZ3373042.1"/>
    <property type="molecule type" value="Genomic_DNA"/>
</dbReference>